<dbReference type="InterPro" id="IPR032675">
    <property type="entry name" value="LRR_dom_sf"/>
</dbReference>
<dbReference type="GO" id="GO:0033612">
    <property type="term" value="F:receptor serine/threonine kinase binding"/>
    <property type="evidence" value="ECO:0007669"/>
    <property type="project" value="TreeGrafter"/>
</dbReference>
<name>A0A9N8DQF0_9STRA</name>
<keyword evidence="7" id="KW-1185">Reference proteome</keyword>
<organism evidence="6 7">
    <name type="scientific">Seminavis robusta</name>
    <dbReference type="NCBI Taxonomy" id="568900"/>
    <lineage>
        <taxon>Eukaryota</taxon>
        <taxon>Sar</taxon>
        <taxon>Stramenopiles</taxon>
        <taxon>Ochrophyta</taxon>
        <taxon>Bacillariophyta</taxon>
        <taxon>Bacillariophyceae</taxon>
        <taxon>Bacillariophycidae</taxon>
        <taxon>Naviculales</taxon>
        <taxon>Naviculaceae</taxon>
        <taxon>Seminavis</taxon>
    </lineage>
</organism>
<dbReference type="Proteomes" id="UP001153069">
    <property type="component" value="Unassembled WGS sequence"/>
</dbReference>
<evidence type="ECO:0000256" key="4">
    <source>
        <dbReference type="ARBA" id="ARBA00022737"/>
    </source>
</evidence>
<dbReference type="PANTHER" id="PTHR48056">
    <property type="entry name" value="LRR RECEPTOR-LIKE SERINE/THREONINE-PROTEIN KINASE-RELATED"/>
    <property type="match status" value="1"/>
</dbReference>
<dbReference type="InterPro" id="IPR001611">
    <property type="entry name" value="Leu-rich_rpt"/>
</dbReference>
<dbReference type="GO" id="GO:0005886">
    <property type="term" value="C:plasma membrane"/>
    <property type="evidence" value="ECO:0007669"/>
    <property type="project" value="UniProtKB-SubCell"/>
</dbReference>
<comment type="subcellular location">
    <subcellularLocation>
        <location evidence="1">Cell membrane</location>
    </subcellularLocation>
</comment>
<reference evidence="6" key="1">
    <citation type="submission" date="2020-06" db="EMBL/GenBank/DDBJ databases">
        <authorList>
            <consortium name="Plant Systems Biology data submission"/>
        </authorList>
    </citation>
    <scope>NUCLEOTIDE SEQUENCE</scope>
    <source>
        <strain evidence="6">D6</strain>
    </source>
</reference>
<keyword evidence="4" id="KW-0677">Repeat</keyword>
<keyword evidence="2" id="KW-0472">Membrane</keyword>
<accession>A0A9N8DQF0</accession>
<dbReference type="InterPro" id="IPR050647">
    <property type="entry name" value="Plant_LRR-RLKs"/>
</dbReference>
<keyword evidence="3" id="KW-0433">Leucine-rich repeat</keyword>
<feature type="compositionally biased region" description="Polar residues" evidence="5">
    <location>
        <begin position="112"/>
        <end position="121"/>
    </location>
</feature>
<dbReference type="Pfam" id="PF00560">
    <property type="entry name" value="LRR_1"/>
    <property type="match status" value="1"/>
</dbReference>
<dbReference type="FunFam" id="3.80.10.10:FF:000383">
    <property type="entry name" value="Leucine-rich repeat receptor protein kinase EMS1"/>
    <property type="match status" value="1"/>
</dbReference>
<evidence type="ECO:0000256" key="2">
    <source>
        <dbReference type="ARBA" id="ARBA00022475"/>
    </source>
</evidence>
<evidence type="ECO:0000256" key="3">
    <source>
        <dbReference type="ARBA" id="ARBA00022614"/>
    </source>
</evidence>
<feature type="region of interest" description="Disordered" evidence="5">
    <location>
        <begin position="104"/>
        <end position="132"/>
    </location>
</feature>
<dbReference type="PANTHER" id="PTHR48056:SF42">
    <property type="entry name" value="MDIS1-INTERACTING RECEPTOR LIKE KINASE 2-LIKE"/>
    <property type="match status" value="1"/>
</dbReference>
<dbReference type="OrthoDB" id="676979at2759"/>
<dbReference type="InterPro" id="IPR003591">
    <property type="entry name" value="Leu-rich_rpt_typical-subtyp"/>
</dbReference>
<comment type="caution">
    <text evidence="6">The sequence shown here is derived from an EMBL/GenBank/DDBJ whole genome shotgun (WGS) entry which is preliminary data.</text>
</comment>
<dbReference type="SMART" id="SM00369">
    <property type="entry name" value="LRR_TYP"/>
    <property type="match status" value="3"/>
</dbReference>
<dbReference type="AlphaFoldDB" id="A0A9N8DQF0"/>
<evidence type="ECO:0000313" key="6">
    <source>
        <dbReference type="EMBL" id="CAB9507227.1"/>
    </source>
</evidence>
<dbReference type="EMBL" id="CAICTM010000297">
    <property type="protein sequence ID" value="CAB9507227.1"/>
    <property type="molecule type" value="Genomic_DNA"/>
</dbReference>
<protein>
    <submittedName>
        <fullName evidence="6">Leucine rich repeat</fullName>
    </submittedName>
</protein>
<evidence type="ECO:0000313" key="7">
    <source>
        <dbReference type="Proteomes" id="UP001153069"/>
    </source>
</evidence>
<feature type="region of interest" description="Disordered" evidence="5">
    <location>
        <begin position="190"/>
        <end position="231"/>
    </location>
</feature>
<gene>
    <name evidence="6" type="ORF">SEMRO_298_G111040.1</name>
</gene>
<feature type="compositionally biased region" description="Polar residues" evidence="5">
    <location>
        <begin position="18"/>
        <end position="35"/>
    </location>
</feature>
<evidence type="ECO:0000256" key="5">
    <source>
        <dbReference type="SAM" id="MobiDB-lite"/>
    </source>
</evidence>
<evidence type="ECO:0000256" key="1">
    <source>
        <dbReference type="ARBA" id="ARBA00004236"/>
    </source>
</evidence>
<dbReference type="FunFam" id="3.80.10.10:FF:000041">
    <property type="entry name" value="LRR receptor-like serine/threonine-protein kinase ERECTA"/>
    <property type="match status" value="2"/>
</dbReference>
<feature type="compositionally biased region" description="Polar residues" evidence="5">
    <location>
        <begin position="59"/>
        <end position="68"/>
    </location>
</feature>
<feature type="region of interest" description="Disordered" evidence="5">
    <location>
        <begin position="1"/>
        <end position="72"/>
    </location>
</feature>
<proteinExistence type="predicted"/>
<keyword evidence="2" id="KW-1003">Cell membrane</keyword>
<sequence length="589" mass="64362">MGLSRKNKTIQPPPPAQVATNNAVPSRTGAKSSGKNWGEKERKRKWGTQHGAHPFLPMWQTSPQQSEPASGRIATKAGLSRKSVRAQNDTTNSTVQPVAISRKAGLSRRQHTTPPTMLTSRGDTEQLGTTTSTTEPDIVVIQEVVNFPLDHVDETQCQQYAGNSTIAHEDTGGLVNARLVSSARDLPQAIEVDPQRRLAKQQSQTTTVTSNGNHAPSPRHHPPQSPTGSTWNFLPAATKWTILNDTASAQALAHRWLLDDPNLETLPEARLQQRWQNAIGFTQTPIHDDEEGVSTPVLNPCDHKGDYTRLNLAGNNLNGTVPAEIGLLTSLVEIHLEDNQIWGSLPSQIGRLSKLGILSIQNNTMTQSLPTELGQLSLLSQLHLFDNEFQGEVPSEVGLLTYLTQLHLQRTQIGGQLPTELGNLVRLEEFWTWNTNFSGTLPSHMGQMVSLSSLAMHNGELRGTIPTEFGQLTNMDLMQIDGHFLSGSIPTEFGQLKKVRLLTFGSNSLSSTIPTELGLLSKALGVLRFFQNELTGSVPAELGQLSVLQRLELDGNKLTKSIPAQLGRLEYLVSCSWLTTNLQASSPGR</sequence>
<dbReference type="SUPFAM" id="SSF52058">
    <property type="entry name" value="L domain-like"/>
    <property type="match status" value="1"/>
</dbReference>
<dbReference type="Gene3D" id="3.80.10.10">
    <property type="entry name" value="Ribonuclease Inhibitor"/>
    <property type="match status" value="1"/>
</dbReference>
<feature type="compositionally biased region" description="Polar residues" evidence="5">
    <location>
        <begin position="200"/>
        <end position="214"/>
    </location>
</feature>